<reference evidence="1" key="1">
    <citation type="journal article" date="2021" name="PeerJ">
        <title>Extensive microbial diversity within the chicken gut microbiome revealed by metagenomics and culture.</title>
        <authorList>
            <person name="Gilroy R."/>
            <person name="Ravi A."/>
            <person name="Getino M."/>
            <person name="Pursley I."/>
            <person name="Horton D.L."/>
            <person name="Alikhan N.F."/>
            <person name="Baker D."/>
            <person name="Gharbi K."/>
            <person name="Hall N."/>
            <person name="Watson M."/>
            <person name="Adriaenssens E.M."/>
            <person name="Foster-Nyarko E."/>
            <person name="Jarju S."/>
            <person name="Secka A."/>
            <person name="Antonio M."/>
            <person name="Oren A."/>
            <person name="Chaudhuri R.R."/>
            <person name="La Ragione R."/>
            <person name="Hildebrand F."/>
            <person name="Pallen M.J."/>
        </authorList>
    </citation>
    <scope>NUCLEOTIDE SEQUENCE</scope>
    <source>
        <strain evidence="1">CHK186-1790</strain>
    </source>
</reference>
<accession>A0A9D2T017</accession>
<organism evidence="1 2">
    <name type="scientific">Candidatus Intestinimonas pullistercoris</name>
    <dbReference type="NCBI Taxonomy" id="2838623"/>
    <lineage>
        <taxon>Bacteria</taxon>
        <taxon>Bacillati</taxon>
        <taxon>Bacillota</taxon>
        <taxon>Clostridia</taxon>
        <taxon>Eubacteriales</taxon>
        <taxon>Intestinimonas</taxon>
    </lineage>
</organism>
<sequence>RQRDWYYRELEARFPGQGLAERNRRAFGDRYWCVSPRARRLWEAVSARCQALGLLYEMKHIVSSYQKGYGDRQLTFFTD</sequence>
<reference evidence="1" key="2">
    <citation type="submission" date="2021-04" db="EMBL/GenBank/DDBJ databases">
        <authorList>
            <person name="Gilroy R."/>
        </authorList>
    </citation>
    <scope>NUCLEOTIDE SEQUENCE</scope>
    <source>
        <strain evidence="1">CHK186-1790</strain>
    </source>
</reference>
<dbReference type="EMBL" id="DWWJ01000048">
    <property type="protein sequence ID" value="HJC40426.1"/>
    <property type="molecule type" value="Genomic_DNA"/>
</dbReference>
<dbReference type="Proteomes" id="UP000823882">
    <property type="component" value="Unassembled WGS sequence"/>
</dbReference>
<proteinExistence type="predicted"/>
<dbReference type="AlphaFoldDB" id="A0A9D2T017"/>
<protein>
    <submittedName>
        <fullName evidence="1">Radical SAM protein</fullName>
    </submittedName>
</protein>
<comment type="caution">
    <text evidence="1">The sequence shown here is derived from an EMBL/GenBank/DDBJ whole genome shotgun (WGS) entry which is preliminary data.</text>
</comment>
<gene>
    <name evidence="1" type="ORF">H9701_02590</name>
</gene>
<evidence type="ECO:0000313" key="1">
    <source>
        <dbReference type="EMBL" id="HJC40426.1"/>
    </source>
</evidence>
<evidence type="ECO:0000313" key="2">
    <source>
        <dbReference type="Proteomes" id="UP000823882"/>
    </source>
</evidence>
<feature type="non-terminal residue" evidence="1">
    <location>
        <position position="1"/>
    </location>
</feature>
<name>A0A9D2T017_9FIRM</name>